<comment type="caution">
    <text evidence="3">The sequence shown here is derived from an EMBL/GenBank/DDBJ whole genome shotgun (WGS) entry which is preliminary data.</text>
</comment>
<feature type="coiled-coil region" evidence="1">
    <location>
        <begin position="117"/>
        <end position="144"/>
    </location>
</feature>
<reference evidence="3" key="1">
    <citation type="submission" date="2020-08" db="EMBL/GenBank/DDBJ databases">
        <title>Genome public.</title>
        <authorList>
            <person name="Liu C."/>
            <person name="Sun Q."/>
        </authorList>
    </citation>
    <scope>NUCLEOTIDE SEQUENCE</scope>
    <source>
        <strain evidence="3">N12</strain>
    </source>
</reference>
<proteinExistence type="predicted"/>
<dbReference type="EMBL" id="JACRTF010000001">
    <property type="protein sequence ID" value="MBC8592053.1"/>
    <property type="molecule type" value="Genomic_DNA"/>
</dbReference>
<gene>
    <name evidence="3" type="ORF">H8744_02105</name>
</gene>
<evidence type="ECO:0000256" key="1">
    <source>
        <dbReference type="SAM" id="Coils"/>
    </source>
</evidence>
<dbReference type="InterPro" id="IPR001387">
    <property type="entry name" value="Cro/C1-type_HTH"/>
</dbReference>
<dbReference type="InterPro" id="IPR010982">
    <property type="entry name" value="Lambda_DNA-bd_dom_sf"/>
</dbReference>
<dbReference type="AlphaFoldDB" id="A0A926EY42"/>
<keyword evidence="4" id="KW-1185">Reference proteome</keyword>
<evidence type="ECO:0000313" key="4">
    <source>
        <dbReference type="Proteomes" id="UP000651085"/>
    </source>
</evidence>
<dbReference type="Gene3D" id="1.10.260.40">
    <property type="entry name" value="lambda repressor-like DNA-binding domains"/>
    <property type="match status" value="1"/>
</dbReference>
<dbReference type="RefSeq" id="WP_262433269.1">
    <property type="nucleotide sequence ID" value="NZ_JACRTF010000001.1"/>
</dbReference>
<organism evidence="3 4">
    <name type="scientific">Jilunia laotingensis</name>
    <dbReference type="NCBI Taxonomy" id="2763675"/>
    <lineage>
        <taxon>Bacteria</taxon>
        <taxon>Pseudomonadati</taxon>
        <taxon>Bacteroidota</taxon>
        <taxon>Bacteroidia</taxon>
        <taxon>Bacteroidales</taxon>
        <taxon>Bacteroidaceae</taxon>
        <taxon>Jilunia</taxon>
    </lineage>
</organism>
<dbReference type="PROSITE" id="PS50943">
    <property type="entry name" value="HTH_CROC1"/>
    <property type="match status" value="1"/>
</dbReference>
<dbReference type="CDD" id="cd00093">
    <property type="entry name" value="HTH_XRE"/>
    <property type="match status" value="1"/>
</dbReference>
<keyword evidence="1" id="KW-0175">Coiled coil</keyword>
<sequence length="148" mass="17125">MKTEEAVINSKVHHGRNIRRTRMEKNINQDVLSEKVSMSQPTVSRYETMKVIDDEILERFAKALNVPMDYLKTLEEDAPSVVFETNTVNNNADTISTSGSGYVNENNTNYNPVDKISELYERLLKEKDEKYIALERRVQLLEDRINGK</sequence>
<protein>
    <submittedName>
        <fullName evidence="3">Helix-turn-helix transcriptional regulator</fullName>
    </submittedName>
</protein>
<dbReference type="GO" id="GO:0003677">
    <property type="term" value="F:DNA binding"/>
    <property type="evidence" value="ECO:0007669"/>
    <property type="project" value="InterPro"/>
</dbReference>
<dbReference type="SMART" id="SM00530">
    <property type="entry name" value="HTH_XRE"/>
    <property type="match status" value="1"/>
</dbReference>
<accession>A0A926EY42</accession>
<evidence type="ECO:0000259" key="2">
    <source>
        <dbReference type="PROSITE" id="PS50943"/>
    </source>
</evidence>
<evidence type="ECO:0000313" key="3">
    <source>
        <dbReference type="EMBL" id="MBC8592053.1"/>
    </source>
</evidence>
<feature type="domain" description="HTH cro/C1-type" evidence="2">
    <location>
        <begin position="18"/>
        <end position="71"/>
    </location>
</feature>
<dbReference type="SUPFAM" id="SSF47413">
    <property type="entry name" value="lambda repressor-like DNA-binding domains"/>
    <property type="match status" value="1"/>
</dbReference>
<dbReference type="Proteomes" id="UP000651085">
    <property type="component" value="Unassembled WGS sequence"/>
</dbReference>
<name>A0A926EY42_9BACT</name>
<dbReference type="Pfam" id="PF01381">
    <property type="entry name" value="HTH_3"/>
    <property type="match status" value="1"/>
</dbReference>